<keyword evidence="5" id="KW-0288">FMN</keyword>
<keyword evidence="7" id="KW-0548">Nucleotidyltransferase</keyword>
<dbReference type="Gene3D" id="3.40.50.620">
    <property type="entry name" value="HUPs"/>
    <property type="match status" value="1"/>
</dbReference>
<dbReference type="SUPFAM" id="SSF52374">
    <property type="entry name" value="Nucleotidylyl transferase"/>
    <property type="match status" value="1"/>
</dbReference>
<sequence>MAATIHSAPVPGLGASVVTIGAFDGVHMGHQALIRSVIASGRAQGLPVVAWTFDPPPKVFFGRAPLLMCAQEKVARIASLGVDHVILSHFDGAFRARSAESFMDDLAAMNPAEVWVGDDFRFGAMQRGDVDLLRSRFAVRLLTPVMCRKGQRISSSRIRSHWERGEFHRVRELVGWEDFYVHPAWETGW</sequence>
<evidence type="ECO:0000256" key="10">
    <source>
        <dbReference type="ARBA" id="ARBA00022840"/>
    </source>
</evidence>
<dbReference type="Pfam" id="PF06574">
    <property type="entry name" value="FAD_syn"/>
    <property type="match status" value="1"/>
</dbReference>
<evidence type="ECO:0000256" key="2">
    <source>
        <dbReference type="ARBA" id="ARBA00010214"/>
    </source>
</evidence>
<gene>
    <name evidence="13" type="ORF">RGD00_07485</name>
</gene>
<dbReference type="Proteomes" id="UP001247754">
    <property type="component" value="Unassembled WGS sequence"/>
</dbReference>
<dbReference type="EC" id="2.7.7.2" evidence="3"/>
<comment type="similarity">
    <text evidence="2">Belongs to the RibF family.</text>
</comment>
<name>A0ABU1F6D7_9RHOB</name>
<comment type="caution">
    <text evidence="13">The sequence shown here is derived from an EMBL/GenBank/DDBJ whole genome shotgun (WGS) entry which is preliminary data.</text>
</comment>
<evidence type="ECO:0000259" key="12">
    <source>
        <dbReference type="Pfam" id="PF06574"/>
    </source>
</evidence>
<evidence type="ECO:0000256" key="7">
    <source>
        <dbReference type="ARBA" id="ARBA00022695"/>
    </source>
</evidence>
<dbReference type="RefSeq" id="WP_310456688.1">
    <property type="nucleotide sequence ID" value="NZ_JAVKPH010000006.1"/>
</dbReference>
<feature type="domain" description="FAD synthetase" evidence="12">
    <location>
        <begin position="15"/>
        <end position="157"/>
    </location>
</feature>
<keyword evidence="10" id="KW-0067">ATP-binding</keyword>
<evidence type="ECO:0000256" key="11">
    <source>
        <dbReference type="ARBA" id="ARBA00049494"/>
    </source>
</evidence>
<dbReference type="InterPro" id="IPR015864">
    <property type="entry name" value="FAD_synthase"/>
</dbReference>
<evidence type="ECO:0000256" key="6">
    <source>
        <dbReference type="ARBA" id="ARBA00022679"/>
    </source>
</evidence>
<evidence type="ECO:0000256" key="4">
    <source>
        <dbReference type="ARBA" id="ARBA00022630"/>
    </source>
</evidence>
<dbReference type="PANTHER" id="PTHR22749:SF6">
    <property type="entry name" value="RIBOFLAVIN KINASE"/>
    <property type="match status" value="1"/>
</dbReference>
<dbReference type="PANTHER" id="PTHR22749">
    <property type="entry name" value="RIBOFLAVIN KINASE/FMN ADENYLYLTRANSFERASE"/>
    <property type="match status" value="1"/>
</dbReference>
<evidence type="ECO:0000313" key="13">
    <source>
        <dbReference type="EMBL" id="MDR5652440.1"/>
    </source>
</evidence>
<keyword evidence="9" id="KW-0274">FAD</keyword>
<comment type="pathway">
    <text evidence="1">Cofactor biosynthesis; FAD biosynthesis; FAD from FMN: step 1/1.</text>
</comment>
<keyword evidence="14" id="KW-1185">Reference proteome</keyword>
<organism evidence="13 14">
    <name type="scientific">Ruixingdingia sedimenti</name>
    <dbReference type="NCBI Taxonomy" id="3073604"/>
    <lineage>
        <taxon>Bacteria</taxon>
        <taxon>Pseudomonadati</taxon>
        <taxon>Pseudomonadota</taxon>
        <taxon>Alphaproteobacteria</taxon>
        <taxon>Rhodobacterales</taxon>
        <taxon>Paracoccaceae</taxon>
        <taxon>Ruixingdingia</taxon>
    </lineage>
</organism>
<evidence type="ECO:0000256" key="9">
    <source>
        <dbReference type="ARBA" id="ARBA00022827"/>
    </source>
</evidence>
<keyword evidence="6" id="KW-0808">Transferase</keyword>
<dbReference type="InterPro" id="IPR014729">
    <property type="entry name" value="Rossmann-like_a/b/a_fold"/>
</dbReference>
<evidence type="ECO:0000256" key="3">
    <source>
        <dbReference type="ARBA" id="ARBA00012393"/>
    </source>
</evidence>
<protein>
    <recommendedName>
        <fullName evidence="3">FAD synthase</fullName>
        <ecNumber evidence="3">2.7.7.2</ecNumber>
    </recommendedName>
</protein>
<evidence type="ECO:0000313" key="14">
    <source>
        <dbReference type="Proteomes" id="UP001247754"/>
    </source>
</evidence>
<dbReference type="InterPro" id="IPR023468">
    <property type="entry name" value="Riboflavin_kinase"/>
</dbReference>
<dbReference type="EMBL" id="JAVKPH010000006">
    <property type="protein sequence ID" value="MDR5652440.1"/>
    <property type="molecule type" value="Genomic_DNA"/>
</dbReference>
<reference evidence="13 14" key="1">
    <citation type="submission" date="2023-09" db="EMBL/GenBank/DDBJ databases">
        <title>Xinfangfangia sedmenti sp. nov., isolated the sedment.</title>
        <authorList>
            <person name="Xu L."/>
        </authorList>
    </citation>
    <scope>NUCLEOTIDE SEQUENCE [LARGE SCALE GENOMIC DNA]</scope>
    <source>
        <strain evidence="13 14">LG-4</strain>
    </source>
</reference>
<proteinExistence type="inferred from homology"/>
<comment type="catalytic activity">
    <reaction evidence="11">
        <text>FMN + ATP + H(+) = FAD + diphosphate</text>
        <dbReference type="Rhea" id="RHEA:17237"/>
        <dbReference type="ChEBI" id="CHEBI:15378"/>
        <dbReference type="ChEBI" id="CHEBI:30616"/>
        <dbReference type="ChEBI" id="CHEBI:33019"/>
        <dbReference type="ChEBI" id="CHEBI:57692"/>
        <dbReference type="ChEBI" id="CHEBI:58210"/>
        <dbReference type="EC" id="2.7.7.2"/>
    </reaction>
</comment>
<dbReference type="CDD" id="cd02064">
    <property type="entry name" value="FAD_synthetase_N"/>
    <property type="match status" value="1"/>
</dbReference>
<evidence type="ECO:0000256" key="8">
    <source>
        <dbReference type="ARBA" id="ARBA00022741"/>
    </source>
</evidence>
<evidence type="ECO:0000256" key="5">
    <source>
        <dbReference type="ARBA" id="ARBA00022643"/>
    </source>
</evidence>
<keyword evidence="8" id="KW-0547">Nucleotide-binding</keyword>
<accession>A0ABU1F6D7</accession>
<evidence type="ECO:0000256" key="1">
    <source>
        <dbReference type="ARBA" id="ARBA00004726"/>
    </source>
</evidence>
<keyword evidence="4" id="KW-0285">Flavoprotein</keyword>